<organism evidence="1 2">
    <name type="scientific">Gymnopus androsaceus JB14</name>
    <dbReference type="NCBI Taxonomy" id="1447944"/>
    <lineage>
        <taxon>Eukaryota</taxon>
        <taxon>Fungi</taxon>
        <taxon>Dikarya</taxon>
        <taxon>Basidiomycota</taxon>
        <taxon>Agaricomycotina</taxon>
        <taxon>Agaricomycetes</taxon>
        <taxon>Agaricomycetidae</taxon>
        <taxon>Agaricales</taxon>
        <taxon>Marasmiineae</taxon>
        <taxon>Omphalotaceae</taxon>
        <taxon>Gymnopus</taxon>
    </lineage>
</organism>
<accession>A0A6A4GUA7</accession>
<gene>
    <name evidence="1" type="ORF">BT96DRAFT_947194</name>
</gene>
<dbReference type="EMBL" id="ML769716">
    <property type="protein sequence ID" value="KAE9388993.1"/>
    <property type="molecule type" value="Genomic_DNA"/>
</dbReference>
<protein>
    <submittedName>
        <fullName evidence="1">Uncharacterized protein</fullName>
    </submittedName>
</protein>
<dbReference type="OrthoDB" id="3268838at2759"/>
<sequence length="130" mass="14643">MGVHQSFKSIFVTTSLLHLSPVGGIYADKKLGKVTKANAKLIDTKIYKLNHRSLIKHKAGITKEVTAWPPKAVAPTLQESSDSKAFEEADLRVVRGLYHQRLYVLEFTDTRYLSPWLRITADCMISLNQS</sequence>
<proteinExistence type="predicted"/>
<dbReference type="Proteomes" id="UP000799118">
    <property type="component" value="Unassembled WGS sequence"/>
</dbReference>
<evidence type="ECO:0000313" key="2">
    <source>
        <dbReference type="Proteomes" id="UP000799118"/>
    </source>
</evidence>
<evidence type="ECO:0000313" key="1">
    <source>
        <dbReference type="EMBL" id="KAE9388993.1"/>
    </source>
</evidence>
<dbReference type="AlphaFoldDB" id="A0A6A4GUA7"/>
<keyword evidence="2" id="KW-1185">Reference proteome</keyword>
<reference evidence="1" key="1">
    <citation type="journal article" date="2019" name="Environ. Microbiol.">
        <title>Fungal ecological strategies reflected in gene transcription - a case study of two litter decomposers.</title>
        <authorList>
            <person name="Barbi F."/>
            <person name="Kohler A."/>
            <person name="Barry K."/>
            <person name="Baskaran P."/>
            <person name="Daum C."/>
            <person name="Fauchery L."/>
            <person name="Ihrmark K."/>
            <person name="Kuo A."/>
            <person name="LaButti K."/>
            <person name="Lipzen A."/>
            <person name="Morin E."/>
            <person name="Grigoriev I.V."/>
            <person name="Henrissat B."/>
            <person name="Lindahl B."/>
            <person name="Martin F."/>
        </authorList>
    </citation>
    <scope>NUCLEOTIDE SEQUENCE</scope>
    <source>
        <strain evidence="1">JB14</strain>
    </source>
</reference>
<name>A0A6A4GUA7_9AGAR</name>